<gene>
    <name evidence="8" type="ORF">OUZ56_009306</name>
</gene>
<keyword evidence="4" id="KW-0433">Leucine-rich repeat</keyword>
<proteinExistence type="predicted"/>
<evidence type="ECO:0000313" key="9">
    <source>
        <dbReference type="Proteomes" id="UP001234178"/>
    </source>
</evidence>
<dbReference type="SUPFAM" id="SSF52058">
    <property type="entry name" value="L domain-like"/>
    <property type="match status" value="1"/>
</dbReference>
<dbReference type="PROSITE" id="PS51450">
    <property type="entry name" value="LRR"/>
    <property type="match status" value="2"/>
</dbReference>
<evidence type="ECO:0000256" key="4">
    <source>
        <dbReference type="ARBA" id="ARBA00022614"/>
    </source>
</evidence>
<protein>
    <recommendedName>
        <fullName evidence="2">Tubulin-specific chaperone E</fullName>
    </recommendedName>
    <alternativeName>
        <fullName evidence="6">Tubulin-folding cofactor E</fullName>
    </alternativeName>
</protein>
<dbReference type="SUPFAM" id="SSF74924">
    <property type="entry name" value="Cap-Gly domain"/>
    <property type="match status" value="1"/>
</dbReference>
<dbReference type="PANTHER" id="PTHR15454">
    <property type="entry name" value="NISCHARIN RELATED"/>
    <property type="match status" value="1"/>
</dbReference>
<evidence type="ECO:0000256" key="6">
    <source>
        <dbReference type="ARBA" id="ARBA00030180"/>
    </source>
</evidence>
<dbReference type="InterPro" id="IPR000938">
    <property type="entry name" value="CAP-Gly_domain"/>
</dbReference>
<evidence type="ECO:0000256" key="3">
    <source>
        <dbReference type="ARBA" id="ARBA00022490"/>
    </source>
</evidence>
<dbReference type="Gene3D" id="2.30.30.190">
    <property type="entry name" value="CAP Gly-rich-like domain"/>
    <property type="match status" value="1"/>
</dbReference>
<keyword evidence="9" id="KW-1185">Reference proteome</keyword>
<dbReference type="Proteomes" id="UP001234178">
    <property type="component" value="Unassembled WGS sequence"/>
</dbReference>
<evidence type="ECO:0000256" key="1">
    <source>
        <dbReference type="ARBA" id="ARBA00004496"/>
    </source>
</evidence>
<comment type="subcellular location">
    <subcellularLocation>
        <location evidence="1">Cytoplasm</location>
    </subcellularLocation>
</comment>
<dbReference type="PANTHER" id="PTHR15454:SF56">
    <property type="entry name" value="PROTEIN PHOSPHATASE 1 REGULATORY SUBUNIT 7-RELATED"/>
    <property type="match status" value="1"/>
</dbReference>
<accession>A0ABR0AFL4</accession>
<dbReference type="SMART" id="SM01052">
    <property type="entry name" value="CAP_GLY"/>
    <property type="match status" value="1"/>
</dbReference>
<organism evidence="8 9">
    <name type="scientific">Daphnia magna</name>
    <dbReference type="NCBI Taxonomy" id="35525"/>
    <lineage>
        <taxon>Eukaryota</taxon>
        <taxon>Metazoa</taxon>
        <taxon>Ecdysozoa</taxon>
        <taxon>Arthropoda</taxon>
        <taxon>Crustacea</taxon>
        <taxon>Branchiopoda</taxon>
        <taxon>Diplostraca</taxon>
        <taxon>Cladocera</taxon>
        <taxon>Anomopoda</taxon>
        <taxon>Daphniidae</taxon>
        <taxon>Daphnia</taxon>
    </lineage>
</organism>
<dbReference type="InterPro" id="IPR001611">
    <property type="entry name" value="Leu-rich_rpt"/>
</dbReference>
<reference evidence="8 9" key="1">
    <citation type="journal article" date="2023" name="Nucleic Acids Res.">
        <title>The hologenome of Daphnia magna reveals possible DNA methylation and microbiome-mediated evolution of the host genome.</title>
        <authorList>
            <person name="Chaturvedi A."/>
            <person name="Li X."/>
            <person name="Dhandapani V."/>
            <person name="Marshall H."/>
            <person name="Kissane S."/>
            <person name="Cuenca-Cambronero M."/>
            <person name="Asole G."/>
            <person name="Calvet F."/>
            <person name="Ruiz-Romero M."/>
            <person name="Marangio P."/>
            <person name="Guigo R."/>
            <person name="Rago D."/>
            <person name="Mirbahai L."/>
            <person name="Eastwood N."/>
            <person name="Colbourne J.K."/>
            <person name="Zhou J."/>
            <person name="Mallon E."/>
            <person name="Orsini L."/>
        </authorList>
    </citation>
    <scope>NUCLEOTIDE SEQUENCE [LARGE SCALE GENOMIC DNA]</scope>
    <source>
        <strain evidence="8">LRV0_1</strain>
    </source>
</reference>
<keyword evidence="3" id="KW-0963">Cytoplasm</keyword>
<dbReference type="Pfam" id="PF01302">
    <property type="entry name" value="CAP_GLY"/>
    <property type="match status" value="1"/>
</dbReference>
<sequence length="517" mass="58585">MREYVVGTRVECDGFRGTILYIGEVPPTKGTWLGVEWDDPSRGKHSGSHEGVQYFVTRKLNAGSFVRMNKIKPNVEFSQALSDRYLKGSTDGYADKLLISELRDEMNAPFLELVGFEKVGRKQSNLRELSIAVLDHLCIDHSKHDLGEVCPNIEELDLSSNLLNSWVGIAAITSQLPRLAVLNVSDNKLAIPENPLSLKAAFSNLTQLQISHMDYTWGTIVQASAMWPRIEVLAVPNNNIKCLEFMDSDVFNQLRVLNLEGNHIEYWEEVNKLGQLPNLEQLSLYGCGLRNIQVKEKSFSRLSKLSLSNNRITQWEHISELDKLPMLVDLKLCSNQGFEVYSQETFSHGIIARIGNLQIINGSQISSVDRRGAELDYLKQNGNEYLIALSQQRSPNGEQEMRNFEAKHPRYKCLVQKYGPPEQGEYETKPTTLKNALIMLRLEWGSNQISKKLPVTMEVQKLKVLIHRLFNLHSSELTFFSYGPKNPGLCIPLDNDLRPLSFYSIEDGDTIVVKESV</sequence>
<dbReference type="InterPro" id="IPR032675">
    <property type="entry name" value="LRR_dom_sf"/>
</dbReference>
<dbReference type="PROSITE" id="PS00845">
    <property type="entry name" value="CAP_GLY_1"/>
    <property type="match status" value="1"/>
</dbReference>
<evidence type="ECO:0000256" key="2">
    <source>
        <dbReference type="ARBA" id="ARBA00015004"/>
    </source>
</evidence>
<dbReference type="SMART" id="SM00365">
    <property type="entry name" value="LRR_SD22"/>
    <property type="match status" value="3"/>
</dbReference>
<name>A0ABR0AFL4_9CRUS</name>
<dbReference type="Gene3D" id="3.10.20.90">
    <property type="entry name" value="Phosphatidylinositol 3-kinase Catalytic Subunit, Chain A, domain 1"/>
    <property type="match status" value="1"/>
</dbReference>
<evidence type="ECO:0000256" key="5">
    <source>
        <dbReference type="ARBA" id="ARBA00022737"/>
    </source>
</evidence>
<dbReference type="InterPro" id="IPR044079">
    <property type="entry name" value="Ubl_TBCE"/>
</dbReference>
<dbReference type="PROSITE" id="PS50245">
    <property type="entry name" value="CAP_GLY_2"/>
    <property type="match status" value="1"/>
</dbReference>
<evidence type="ECO:0000259" key="7">
    <source>
        <dbReference type="PROSITE" id="PS50245"/>
    </source>
</evidence>
<feature type="domain" description="CAP-Gly" evidence="7">
    <location>
        <begin position="23"/>
        <end position="67"/>
    </location>
</feature>
<dbReference type="InterPro" id="IPR036859">
    <property type="entry name" value="CAP-Gly_dom_sf"/>
</dbReference>
<dbReference type="EMBL" id="JAOYFB010000037">
    <property type="protein sequence ID" value="KAK4023914.1"/>
    <property type="molecule type" value="Genomic_DNA"/>
</dbReference>
<dbReference type="CDD" id="cd17044">
    <property type="entry name" value="Ubl_TBCE"/>
    <property type="match status" value="1"/>
</dbReference>
<evidence type="ECO:0000313" key="8">
    <source>
        <dbReference type="EMBL" id="KAK4023914.1"/>
    </source>
</evidence>
<dbReference type="Gene3D" id="3.80.10.10">
    <property type="entry name" value="Ribonuclease Inhibitor"/>
    <property type="match status" value="3"/>
</dbReference>
<keyword evidence="5" id="KW-0677">Repeat</keyword>
<comment type="caution">
    <text evidence="8">The sequence shown here is derived from an EMBL/GenBank/DDBJ whole genome shotgun (WGS) entry which is preliminary data.</text>
</comment>